<name>A0A5S5DVM3_9FLAO</name>
<keyword evidence="1" id="KW-0472">Membrane</keyword>
<keyword evidence="3" id="KW-1185">Reference proteome</keyword>
<feature type="transmembrane region" description="Helical" evidence="1">
    <location>
        <begin position="6"/>
        <end position="24"/>
    </location>
</feature>
<evidence type="ECO:0000256" key="1">
    <source>
        <dbReference type="SAM" id="Phobius"/>
    </source>
</evidence>
<evidence type="ECO:0000313" key="2">
    <source>
        <dbReference type="EMBL" id="TYP99987.1"/>
    </source>
</evidence>
<comment type="caution">
    <text evidence="2">The sequence shown here is derived from an EMBL/GenBank/DDBJ whole genome shotgun (WGS) entry which is preliminary data.</text>
</comment>
<dbReference type="Proteomes" id="UP000323136">
    <property type="component" value="Unassembled WGS sequence"/>
</dbReference>
<dbReference type="InterPro" id="IPR025962">
    <property type="entry name" value="SdpI/YhfL"/>
</dbReference>
<proteinExistence type="predicted"/>
<sequence length="113" mass="13166">MNQYYYVLSVNGLLFIFSLIFYFFPPKKINSLYGYRTNKSMKNEDVWQFANQFFTKQFIIYAAISLVAAVILAYINPKITWQPMVILLLSLAVSVIKTEQALSQNFDDDGNRK</sequence>
<protein>
    <submittedName>
        <fullName evidence="2">SdpI/YhfL family protein</fullName>
    </submittedName>
</protein>
<dbReference type="EMBL" id="VNIA01000001">
    <property type="protein sequence ID" value="TYP99987.1"/>
    <property type="molecule type" value="Genomic_DNA"/>
</dbReference>
<reference evidence="2 3" key="1">
    <citation type="submission" date="2019-07" db="EMBL/GenBank/DDBJ databases">
        <title>Genomic Encyclopedia of Type Strains, Phase IV (KMG-IV): sequencing the most valuable type-strain genomes for metagenomic binning, comparative biology and taxonomic classification.</title>
        <authorList>
            <person name="Goeker M."/>
        </authorList>
    </citation>
    <scope>NUCLEOTIDE SEQUENCE [LARGE SCALE GENOMIC DNA]</scope>
    <source>
        <strain evidence="2 3">DSM 18961</strain>
    </source>
</reference>
<dbReference type="AlphaFoldDB" id="A0A5S5DVM3"/>
<organism evidence="2 3">
    <name type="scientific">Tenacibaculum adriaticum</name>
    <dbReference type="NCBI Taxonomy" id="413713"/>
    <lineage>
        <taxon>Bacteria</taxon>
        <taxon>Pseudomonadati</taxon>
        <taxon>Bacteroidota</taxon>
        <taxon>Flavobacteriia</taxon>
        <taxon>Flavobacteriales</taxon>
        <taxon>Flavobacteriaceae</taxon>
        <taxon>Tenacibaculum</taxon>
    </lineage>
</organism>
<gene>
    <name evidence="2" type="ORF">C7447_101595</name>
</gene>
<accession>A0A5S5DVM3</accession>
<dbReference type="Pfam" id="PF13630">
    <property type="entry name" value="SdpI"/>
    <property type="match status" value="1"/>
</dbReference>
<keyword evidence="1" id="KW-1133">Transmembrane helix</keyword>
<feature type="transmembrane region" description="Helical" evidence="1">
    <location>
        <begin position="81"/>
        <end position="98"/>
    </location>
</feature>
<keyword evidence="1" id="KW-0812">Transmembrane</keyword>
<feature type="transmembrane region" description="Helical" evidence="1">
    <location>
        <begin position="58"/>
        <end position="75"/>
    </location>
</feature>
<dbReference type="OrthoDB" id="3173919at2"/>
<evidence type="ECO:0000313" key="3">
    <source>
        <dbReference type="Proteomes" id="UP000323136"/>
    </source>
</evidence>
<dbReference type="RefSeq" id="WP_148868678.1">
    <property type="nucleotide sequence ID" value="NZ_VNIA01000001.1"/>
</dbReference>